<dbReference type="GO" id="GO:0016301">
    <property type="term" value="F:kinase activity"/>
    <property type="evidence" value="ECO:0007669"/>
    <property type="project" value="UniProtKB-KW"/>
</dbReference>
<name>A0AAD6RHN1_9ROSI</name>
<dbReference type="PANTHER" id="PTHR24423">
    <property type="entry name" value="TWO-COMPONENT SENSOR HISTIDINE KINASE"/>
    <property type="match status" value="1"/>
</dbReference>
<sequence>MDGFDQTSTVTNCKFLAIRFFFLTSVRIPYNCPLARIRPLFGRYLPPEVVAVRVPLLHLSNFQINDWPELSAKSYAVMVLILPTESARKWRDHELELVEVVADQFRFVTGVVPGKEIKFVVVAKEQNTAHINTRFCTGTQVTKLTVNS</sequence>
<dbReference type="GO" id="GO:0038199">
    <property type="term" value="F:ethylene receptor activity"/>
    <property type="evidence" value="ECO:0007669"/>
    <property type="project" value="TreeGrafter"/>
</dbReference>
<evidence type="ECO:0000313" key="1">
    <source>
        <dbReference type="EMBL" id="KAJ7009208.1"/>
    </source>
</evidence>
<dbReference type="Proteomes" id="UP001164929">
    <property type="component" value="Chromosome 2"/>
</dbReference>
<accession>A0AAD6RHN1</accession>
<evidence type="ECO:0000313" key="2">
    <source>
        <dbReference type="Proteomes" id="UP001164929"/>
    </source>
</evidence>
<dbReference type="GO" id="GO:0005524">
    <property type="term" value="F:ATP binding"/>
    <property type="evidence" value="ECO:0007669"/>
    <property type="project" value="UniProtKB-KW"/>
</dbReference>
<dbReference type="GO" id="GO:0051740">
    <property type="term" value="F:ethylene binding"/>
    <property type="evidence" value="ECO:0007669"/>
    <property type="project" value="TreeGrafter"/>
</dbReference>
<dbReference type="AlphaFoldDB" id="A0AAD6RHN1"/>
<keyword evidence="2" id="KW-1185">Reference proteome</keyword>
<protein>
    <submittedName>
        <fullName evidence="1">Uncharacterized protein</fullName>
    </submittedName>
</protein>
<dbReference type="GO" id="GO:0046872">
    <property type="term" value="F:metal ion binding"/>
    <property type="evidence" value="ECO:0007669"/>
    <property type="project" value="UniProtKB-KW"/>
</dbReference>
<dbReference type="GO" id="GO:0005783">
    <property type="term" value="C:endoplasmic reticulum"/>
    <property type="evidence" value="ECO:0007669"/>
    <property type="project" value="TreeGrafter"/>
</dbReference>
<comment type="caution">
    <text evidence="1">The sequence shown here is derived from an EMBL/GenBank/DDBJ whole genome shotgun (WGS) entry which is preliminary data.</text>
</comment>
<organism evidence="1 2">
    <name type="scientific">Populus alba x Populus x berolinensis</name>
    <dbReference type="NCBI Taxonomy" id="444605"/>
    <lineage>
        <taxon>Eukaryota</taxon>
        <taxon>Viridiplantae</taxon>
        <taxon>Streptophyta</taxon>
        <taxon>Embryophyta</taxon>
        <taxon>Tracheophyta</taxon>
        <taxon>Spermatophyta</taxon>
        <taxon>Magnoliopsida</taxon>
        <taxon>eudicotyledons</taxon>
        <taxon>Gunneridae</taxon>
        <taxon>Pentapetalae</taxon>
        <taxon>rosids</taxon>
        <taxon>fabids</taxon>
        <taxon>Malpighiales</taxon>
        <taxon>Salicaceae</taxon>
        <taxon>Saliceae</taxon>
        <taxon>Populus</taxon>
    </lineage>
</organism>
<dbReference type="PANTHER" id="PTHR24423:SF625">
    <property type="entry name" value="ETHYLENE RESPONSE SENSOR 1"/>
    <property type="match status" value="1"/>
</dbReference>
<proteinExistence type="predicted"/>
<gene>
    <name evidence="1" type="ORF">NC653_007747</name>
</gene>
<dbReference type="EMBL" id="JAQIZT010000002">
    <property type="protein sequence ID" value="KAJ7009208.1"/>
    <property type="molecule type" value="Genomic_DNA"/>
</dbReference>
<reference evidence="1" key="1">
    <citation type="journal article" date="2023" name="Mol. Ecol. Resour.">
        <title>Chromosome-level genome assembly of a triploid poplar Populus alba 'Berolinensis'.</title>
        <authorList>
            <person name="Chen S."/>
            <person name="Yu Y."/>
            <person name="Wang X."/>
            <person name="Wang S."/>
            <person name="Zhang T."/>
            <person name="Zhou Y."/>
            <person name="He R."/>
            <person name="Meng N."/>
            <person name="Wang Y."/>
            <person name="Liu W."/>
            <person name="Liu Z."/>
            <person name="Liu J."/>
            <person name="Guo Q."/>
            <person name="Huang H."/>
            <person name="Sederoff R.R."/>
            <person name="Wang G."/>
            <person name="Qu G."/>
            <person name="Chen S."/>
        </authorList>
    </citation>
    <scope>NUCLEOTIDE SEQUENCE</scope>
    <source>
        <strain evidence="1">SC-2020</strain>
    </source>
</reference>